<evidence type="ECO:0000256" key="1">
    <source>
        <dbReference type="PROSITE-ProRule" id="PRU00339"/>
    </source>
</evidence>
<dbReference type="SMART" id="SM00028">
    <property type="entry name" value="TPR"/>
    <property type="match status" value="17"/>
</dbReference>
<dbReference type="SUPFAM" id="SSF48452">
    <property type="entry name" value="TPR-like"/>
    <property type="match status" value="4"/>
</dbReference>
<feature type="repeat" description="TPR" evidence="1">
    <location>
        <begin position="374"/>
        <end position="407"/>
    </location>
</feature>
<comment type="caution">
    <text evidence="2">The sequence shown here is derived from an EMBL/GenBank/DDBJ whole genome shotgun (WGS) entry which is preliminary data.</text>
</comment>
<proteinExistence type="predicted"/>
<dbReference type="Pfam" id="PF14559">
    <property type="entry name" value="TPR_19"/>
    <property type="match status" value="2"/>
</dbReference>
<sequence>MNTRDSSMQRLRKATVSGLLATLLLVGCGGEKPEAMLASAKEYLAKHDAKAATIQLKNALQQKPDLAEARFLLGKALLEAGDATGAEVELRKAKLYQYPADEVTPALARSMLALGQADKVTDEFANADLSTAQAKADLQTSLATAYLMQNKPVQAETAYAAAVAAQPGYGPALLGQAGQKARKGELPAALVLVDSAIEKSPDLYDAWQFKGDVLSSQGDSAGAMLAYRKALELRPTYLPAHAAIVRLFMADGKLAEAGQQIAAMKNIAPTHPQTTYLSALMAYQQKDFPAARESIQQMFKFAPDSPLGLQLAGLIEYELKAYPQAEIYLLKALPSTPELGIARRVLIASYLRSSQPGKALSVLTPVLGKIDKDSNMLALAGQVYVQNGEIDKGGEYFAKAAALDPQNAGKRTSLAMVNLAQGESEVAFRDLEQVAAADPGNRADLALIAAHLQRREFDAALKAITSMEKKQPDDPLVHNLRGTALLGKHDLAGARASFEKALAVNAAFYPAAANLANLDIVEKKPADAKKRFEAVLAKDPKSMQALLALAQMRAKEGGSTEDVAALINRAMAANPTESAPHLGLIGLYLGKNDTKSALSAAQNAVAVLPNEAEILDAAGRAQQAAGEFNQALATYGKLAALKPDLPLPYLRMAEVEVAAKNKDAALQSLHKALKVMPDSLEAQRGIIMLELDAGRLPEAVAVARAVQKQRPKEPVGYIFEGDAYAAKRSWTDAATAYRAGLTQIPAATELAVKLHVAMSAGGNAAEADRFAQTWLKDHPKDGRFRLYLAEADTARKDYAAAAKQYRILLDAQPDNAAVLNNMAWVAGQLKDPKAVDYAEKANKLAPKQPAVMDTLGVLLMEKGDKARGVALLKEAVELAPQASLIRFNYAKALIKAGQKKEARSELEQLAKLGDKFAAQAEVSDLLKGL</sequence>
<dbReference type="Gene3D" id="1.25.40.10">
    <property type="entry name" value="Tetratricopeptide repeat domain"/>
    <property type="match status" value="5"/>
</dbReference>
<dbReference type="PROSITE" id="PS50005">
    <property type="entry name" value="TPR"/>
    <property type="match status" value="4"/>
</dbReference>
<dbReference type="PROSITE" id="PS51257">
    <property type="entry name" value="PROKAR_LIPOPROTEIN"/>
    <property type="match status" value="1"/>
</dbReference>
<dbReference type="Pfam" id="PF13432">
    <property type="entry name" value="TPR_16"/>
    <property type="match status" value="2"/>
</dbReference>
<accession>A0A011P7T1</accession>
<feature type="repeat" description="TPR" evidence="1">
    <location>
        <begin position="612"/>
        <end position="645"/>
    </location>
</feature>
<dbReference type="InterPro" id="IPR014266">
    <property type="entry name" value="PEP-CTERM_TPR_PrsT"/>
</dbReference>
<evidence type="ECO:0000313" key="2">
    <source>
        <dbReference type="EMBL" id="EXI91008.1"/>
    </source>
</evidence>
<dbReference type="eggNOG" id="COG0457">
    <property type="taxonomic scope" value="Bacteria"/>
</dbReference>
<dbReference type="PANTHER" id="PTHR12558:SF13">
    <property type="entry name" value="CELL DIVISION CYCLE PROTEIN 27 HOMOLOG"/>
    <property type="match status" value="1"/>
</dbReference>
<organism evidence="2 3">
    <name type="scientific">Accumulibacter regalis</name>
    <dbReference type="NCBI Taxonomy" id="522306"/>
    <lineage>
        <taxon>Bacteria</taxon>
        <taxon>Pseudomonadati</taxon>
        <taxon>Pseudomonadota</taxon>
        <taxon>Betaproteobacteria</taxon>
        <taxon>Candidatus Accumulibacter</taxon>
    </lineage>
</organism>
<feature type="repeat" description="TPR" evidence="1">
    <location>
        <begin position="204"/>
        <end position="237"/>
    </location>
</feature>
<dbReference type="NCBIfam" id="TIGR02917">
    <property type="entry name" value="PEP_TPR_lipo"/>
    <property type="match status" value="1"/>
</dbReference>
<keyword evidence="1" id="KW-0802">TPR repeat</keyword>
<dbReference type="EMBL" id="JEMY01000003">
    <property type="protein sequence ID" value="EXI91008.1"/>
    <property type="molecule type" value="Genomic_DNA"/>
</dbReference>
<dbReference type="Pfam" id="PF13181">
    <property type="entry name" value="TPR_8"/>
    <property type="match status" value="2"/>
</dbReference>
<protein>
    <submittedName>
        <fullName evidence="2">Tetratricopeptide repeat protein</fullName>
    </submittedName>
</protein>
<feature type="repeat" description="TPR" evidence="1">
    <location>
        <begin position="646"/>
        <end position="679"/>
    </location>
</feature>
<dbReference type="PATRIC" id="fig|1454004.3.peg.360"/>
<dbReference type="PANTHER" id="PTHR12558">
    <property type="entry name" value="CELL DIVISION CYCLE 16,23,27"/>
    <property type="match status" value="1"/>
</dbReference>
<keyword evidence="3" id="KW-1185">Reference proteome</keyword>
<dbReference type="InterPro" id="IPR019734">
    <property type="entry name" value="TPR_rpt"/>
</dbReference>
<evidence type="ECO:0000313" key="3">
    <source>
        <dbReference type="Proteomes" id="UP000022141"/>
    </source>
</evidence>
<name>A0A011P7T1_ACCRE</name>
<reference evidence="2" key="1">
    <citation type="submission" date="2014-02" db="EMBL/GenBank/DDBJ databases">
        <title>Expanding our view of genomic diversity in Candidatus Accumulibacter clades.</title>
        <authorList>
            <person name="Skennerton C.T."/>
            <person name="Barr J.J."/>
            <person name="Slater F.R."/>
            <person name="Bond P.L."/>
            <person name="Tyson G.W."/>
        </authorList>
    </citation>
    <scope>NUCLEOTIDE SEQUENCE [LARGE SCALE GENOMIC DNA]</scope>
</reference>
<dbReference type="InterPro" id="IPR011990">
    <property type="entry name" value="TPR-like_helical_dom_sf"/>
</dbReference>
<dbReference type="AlphaFoldDB" id="A0A011P7T1"/>
<dbReference type="Proteomes" id="UP000022141">
    <property type="component" value="Unassembled WGS sequence"/>
</dbReference>
<dbReference type="STRING" id="1454004.AW11_00349"/>
<gene>
    <name evidence="2" type="ORF">AW11_00349</name>
</gene>